<dbReference type="AlphaFoldDB" id="A0A183FXN8"/>
<gene>
    <name evidence="1" type="ORF">HPBE_LOCUS13336</name>
</gene>
<accession>A0A3P7Z7X0</accession>
<evidence type="ECO:0000313" key="2">
    <source>
        <dbReference type="Proteomes" id="UP000050761"/>
    </source>
</evidence>
<proteinExistence type="predicted"/>
<dbReference type="EMBL" id="UZAH01027872">
    <property type="protein sequence ID" value="VDO95770.1"/>
    <property type="molecule type" value="Genomic_DNA"/>
</dbReference>
<reference evidence="1 2" key="1">
    <citation type="submission" date="2018-11" db="EMBL/GenBank/DDBJ databases">
        <authorList>
            <consortium name="Pathogen Informatics"/>
        </authorList>
    </citation>
    <scope>NUCLEOTIDE SEQUENCE [LARGE SCALE GENOMIC DNA]</scope>
</reference>
<evidence type="ECO:0000313" key="1">
    <source>
        <dbReference type="EMBL" id="VDO95770.1"/>
    </source>
</evidence>
<protein>
    <submittedName>
        <fullName evidence="1 3">Uncharacterized protein</fullName>
    </submittedName>
</protein>
<keyword evidence="2" id="KW-1185">Reference proteome</keyword>
<dbReference type="Proteomes" id="UP000050761">
    <property type="component" value="Unassembled WGS sequence"/>
</dbReference>
<accession>A0A183FXN8</accession>
<sequence>MIFNLFYHLDQYSRVCYAYNGTASTDSTMSANPRVFIHLLTLKCGSPLDAVPSRDAMKLVERIASILQDFELRQLEIDEVEKLAT</sequence>
<evidence type="ECO:0000313" key="3">
    <source>
        <dbReference type="WBParaSite" id="HPBE_0001333501-mRNA-1"/>
    </source>
</evidence>
<dbReference type="WBParaSite" id="HPBE_0001333501-mRNA-1">
    <property type="protein sequence ID" value="HPBE_0001333501-mRNA-1"/>
    <property type="gene ID" value="HPBE_0001333501"/>
</dbReference>
<reference evidence="3" key="2">
    <citation type="submission" date="2019-09" db="UniProtKB">
        <authorList>
            <consortium name="WormBaseParasite"/>
        </authorList>
    </citation>
    <scope>IDENTIFICATION</scope>
</reference>
<name>A0A183FXN8_HELPZ</name>
<organism evidence="2 3">
    <name type="scientific">Heligmosomoides polygyrus</name>
    <name type="common">Parasitic roundworm</name>
    <dbReference type="NCBI Taxonomy" id="6339"/>
    <lineage>
        <taxon>Eukaryota</taxon>
        <taxon>Metazoa</taxon>
        <taxon>Ecdysozoa</taxon>
        <taxon>Nematoda</taxon>
        <taxon>Chromadorea</taxon>
        <taxon>Rhabditida</taxon>
        <taxon>Rhabditina</taxon>
        <taxon>Rhabditomorpha</taxon>
        <taxon>Strongyloidea</taxon>
        <taxon>Heligmosomidae</taxon>
        <taxon>Heligmosomoides</taxon>
    </lineage>
</organism>